<feature type="transmembrane region" description="Helical" evidence="1">
    <location>
        <begin position="986"/>
        <end position="1008"/>
    </location>
</feature>
<evidence type="ECO:0000256" key="1">
    <source>
        <dbReference type="SAM" id="Phobius"/>
    </source>
</evidence>
<feature type="domain" description="Crassvirus muzzle protein N-terminal region" evidence="2">
    <location>
        <begin position="379"/>
        <end position="710"/>
    </location>
</feature>
<protein>
    <submittedName>
        <fullName evidence="3">Structural protein</fullName>
    </submittedName>
</protein>
<organism evidence="3">
    <name type="scientific">Podoviridae sp. ctQyH19</name>
    <dbReference type="NCBI Taxonomy" id="2825249"/>
    <lineage>
        <taxon>Viruses</taxon>
        <taxon>Duplodnaviria</taxon>
        <taxon>Heunggongvirae</taxon>
        <taxon>Uroviricota</taxon>
        <taxon>Caudoviricetes</taxon>
    </lineage>
</organism>
<keyword evidence="1" id="KW-0472">Membrane</keyword>
<dbReference type="InterPro" id="IPR057889">
    <property type="entry name" value="crAss_MUZ_N"/>
</dbReference>
<dbReference type="Pfam" id="PF25731">
    <property type="entry name" value="crAss_MUZ"/>
    <property type="match status" value="3"/>
</dbReference>
<sequence>MENTEEKNITTFNGGMNTDISPLVQEQGSYRYALNTLEMNDEGEQGFISNEESNLDVASFPLGYIPIGKVYIGDGEICVFLVNPKENVSEIGVFNTKNNTYVTVVNDTNSPVKNKLLFNIEYQIQATYRLRRGCEKIVYWTDNLNPPRNFNFGKINYYKQNGQWTSKRFSLFKKSTSIPRLINASVVESQGLLKPGSYTIMMQYLDADQNATQWHELISNIYIYNDSTTSPFKDIHGSIRLGTEKDENLKYYQYEDTNKAIEIEVDDLDYNFSYVRYAIIEYTSGIGVISNVVYSDLYSINNRRFVYDGRNAYTKGSIEEVKLSKANIDLERAAHIEQIENRLILANTHSKDVKPHLLQKYASKIATDCTIQSVELDNINDPRSIKNPLLAHYGIGYQAGEVYSFGIIYQFENGDFSPVFHIPGKNPNTKYRDKKYTTGDNIFPMSNRDNVNINEKYESNSSCENTSYWGKDAEGFELEDSSVRHHRFPTRKELDIELVETNTTTSGGGIKKYLVLTYFPGTLKPSVTCKNDDGDDIPNCTPEKAVKFELKIKYTLNGTDVEDVFSIDPDNVEGAINTRTHISNSVNNVSEIMNLEVFTKTKTETNWTKMNMQEEVINNGGFIDNKVLIDRSRASEGIVPYIYYSYNHLYEVNTSKVNSKILGVKFSNIEIPSEEEIGEKIVGYKIVRLHRNFEDKTIIDSGVILPVMKSDVGPLGSKSFESYGNIFPHFSNLYNGLYESKNRLSKKSFAVVNPEFLFKDRPIDNFTSFEIAGYFKKRKQSIDMFAKQDAADGSSATGKEKDKYKDADGMTLKCFVRDTELEFVPDAGEHSATITANNKNSRLYSLDALEYFTNAGKDREVYNIAMDNKSQIVNSKDDIVTLFPKNENYLPYVYIKREHKTFYSSFRSKSYQEIHTKILDSKETPALFGGDCYIAPLKYSTNVYAGIMNARRYAKTDWGKFFIAAIAVIAGVAAFLVPGLQVAGGWLVTAGASLAIAGGGLMLAGALVKNNNLSRVYTEKWDKGLNFSIIDYNTQRWFYETDRNKWGHPMQAFDDTYLWLGDVIGTLWFETQYNTGLRVKPKTNDENFVSAFEDIMPDNSSDVEWNLTDAERAYSGVWLSKDFERIPRNYIMDYFFRKLLTLNKEKNKWEYNGISKPVTYVLNADYNLNAKVREHYALPLSYDYCSSCVESYPHRIYYSNQSFQEELTDNYVNFLPNNYRDIEGETGEITNIFRLNNNLFVHTKEALWQLPRNYQERVTDQIVSFIGTGSYFEIPPQKLVDDETGLSAGTTHKWASIKTPVGYFFVSANQGKIYQLGGEGGLKLITNIGMSKWFNENITNIGNNPSNPESTGYVSVYDSHNERVIFTKLDKIKSWTISFSLLSNKWVSFHSYKPNIYLQSPNKFYSWKFNKESESNKIWEHNIKGSYQTFYGKLEPHILEYISVNSPVVTKVWDYFQLNTQAQKFINDVFVDDLYTTFNKGIFYNSRQCSGELTFITKDAELYDENYMESQIKNYDENHIIIDRTERNWFVNDFRDIRIDYSAPIWKENFSEVHKNLNMDSMDINKDWFELENFRDKYLGIRLIFDKFADKKLITNFSVENTTISEH</sequence>
<feature type="domain" description="Crassvirus muzzle protein N-terminal region" evidence="2">
    <location>
        <begin position="7"/>
        <end position="355"/>
    </location>
</feature>
<evidence type="ECO:0000313" key="3">
    <source>
        <dbReference type="EMBL" id="DAF96780.1"/>
    </source>
</evidence>
<name>A0A8S5UQU7_9CAUD</name>
<accession>A0A8S5UQU7</accession>
<feature type="transmembrane region" description="Helical" evidence="1">
    <location>
        <begin position="961"/>
        <end position="980"/>
    </location>
</feature>
<reference evidence="3" key="1">
    <citation type="journal article" date="2021" name="Proc. Natl. Acad. Sci. U.S.A.">
        <title>A Catalog of Tens of Thousands of Viruses from Human Metagenomes Reveals Hidden Associations with Chronic Diseases.</title>
        <authorList>
            <person name="Tisza M.J."/>
            <person name="Buck C.B."/>
        </authorList>
    </citation>
    <scope>NUCLEOTIDE SEQUENCE</scope>
    <source>
        <strain evidence="3">CtQyH19</strain>
    </source>
</reference>
<proteinExistence type="predicted"/>
<keyword evidence="1" id="KW-1133">Transmembrane helix</keyword>
<keyword evidence="1" id="KW-0812">Transmembrane</keyword>
<evidence type="ECO:0000259" key="2">
    <source>
        <dbReference type="Pfam" id="PF25731"/>
    </source>
</evidence>
<feature type="domain" description="Crassvirus muzzle protein N-terminal region" evidence="2">
    <location>
        <begin position="1160"/>
        <end position="1408"/>
    </location>
</feature>
<dbReference type="EMBL" id="BK016121">
    <property type="protein sequence ID" value="DAF96780.1"/>
    <property type="molecule type" value="Genomic_DNA"/>
</dbReference>